<protein>
    <submittedName>
        <fullName evidence="2">Transcriptional regulator</fullName>
    </submittedName>
</protein>
<comment type="caution">
    <text evidence="2">The sequence shown here is derived from an EMBL/GenBank/DDBJ whole genome shotgun (WGS) entry which is preliminary data.</text>
</comment>
<dbReference type="InterPro" id="IPR043917">
    <property type="entry name" value="DUF5753"/>
</dbReference>
<dbReference type="Proteomes" id="UP000636960">
    <property type="component" value="Unassembled WGS sequence"/>
</dbReference>
<evidence type="ECO:0000313" key="2">
    <source>
        <dbReference type="EMBL" id="GIE93004.1"/>
    </source>
</evidence>
<proteinExistence type="predicted"/>
<keyword evidence="3" id="KW-1185">Reference proteome</keyword>
<evidence type="ECO:0000313" key="3">
    <source>
        <dbReference type="Proteomes" id="UP000636960"/>
    </source>
</evidence>
<accession>A0A919JTF8</accession>
<dbReference type="RefSeq" id="WP_203778853.1">
    <property type="nucleotide sequence ID" value="NZ_BOMV01000005.1"/>
</dbReference>
<feature type="domain" description="DUF5753" evidence="1">
    <location>
        <begin position="91"/>
        <end position="267"/>
    </location>
</feature>
<name>A0A919JTF8_9ACTN</name>
<evidence type="ECO:0000259" key="1">
    <source>
        <dbReference type="Pfam" id="PF19054"/>
    </source>
</evidence>
<reference evidence="2" key="1">
    <citation type="submission" date="2021-01" db="EMBL/GenBank/DDBJ databases">
        <title>Whole genome shotgun sequence of Actinoplanes rishiriensis NBRC 108556.</title>
        <authorList>
            <person name="Komaki H."/>
            <person name="Tamura T."/>
        </authorList>
    </citation>
    <scope>NUCLEOTIDE SEQUENCE</scope>
    <source>
        <strain evidence="2">NBRC 108556</strain>
    </source>
</reference>
<dbReference type="Pfam" id="PF13560">
    <property type="entry name" value="HTH_31"/>
    <property type="match status" value="1"/>
</dbReference>
<dbReference type="InterPro" id="IPR010982">
    <property type="entry name" value="Lambda_DNA-bd_dom_sf"/>
</dbReference>
<dbReference type="EMBL" id="BOMV01000005">
    <property type="protein sequence ID" value="GIE93004.1"/>
    <property type="molecule type" value="Genomic_DNA"/>
</dbReference>
<dbReference type="AlphaFoldDB" id="A0A919JTF8"/>
<dbReference type="GO" id="GO:0003677">
    <property type="term" value="F:DNA binding"/>
    <property type="evidence" value="ECO:0007669"/>
    <property type="project" value="InterPro"/>
</dbReference>
<sequence>MQLGAHLRALRLAKGLTREEAGHPIRASESKISRMELGRVGFKERDITDLLLLYGVDDPAEHQRVLALTREANRPSWWHAYGDVLDNWFHNYLDLEQAAELIRTYEIQFVPGLLQTDAYARAVIRLGHDAASRDEIDKRAELRMTRKQLIMRPDGPRLWAVVDEAVLRRPIGGREVFREQLEALLDSCRLPNVRIQVMPFDSGGHSASGGAFSILRFPYEELSDVVYIEHLTNGLYLDKEEDVDKYTAAIGRLFIDAEPLSRTPEILRGILNDLK</sequence>
<dbReference type="SUPFAM" id="SSF47413">
    <property type="entry name" value="lambda repressor-like DNA-binding domains"/>
    <property type="match status" value="1"/>
</dbReference>
<dbReference type="Gene3D" id="1.10.260.40">
    <property type="entry name" value="lambda repressor-like DNA-binding domains"/>
    <property type="match status" value="1"/>
</dbReference>
<dbReference type="CDD" id="cd00093">
    <property type="entry name" value="HTH_XRE"/>
    <property type="match status" value="1"/>
</dbReference>
<gene>
    <name evidence="2" type="ORF">Ari01nite_04690</name>
</gene>
<organism evidence="2 3">
    <name type="scientific">Paractinoplanes rishiriensis</name>
    <dbReference type="NCBI Taxonomy" id="1050105"/>
    <lineage>
        <taxon>Bacteria</taxon>
        <taxon>Bacillati</taxon>
        <taxon>Actinomycetota</taxon>
        <taxon>Actinomycetes</taxon>
        <taxon>Micromonosporales</taxon>
        <taxon>Micromonosporaceae</taxon>
        <taxon>Paractinoplanes</taxon>
    </lineage>
</organism>
<dbReference type="InterPro" id="IPR001387">
    <property type="entry name" value="Cro/C1-type_HTH"/>
</dbReference>
<dbReference type="Pfam" id="PF19054">
    <property type="entry name" value="DUF5753"/>
    <property type="match status" value="1"/>
</dbReference>